<feature type="transmembrane region" description="Helical" evidence="5">
    <location>
        <begin position="49"/>
        <end position="66"/>
    </location>
</feature>
<gene>
    <name evidence="7" type="primary">yvdB</name>
    <name evidence="7" type="ORF">LMI_0384</name>
    <name evidence="8" type="ORF">SAMN02982997_02899</name>
</gene>
<dbReference type="InterPro" id="IPR036513">
    <property type="entry name" value="STAS_dom_sf"/>
</dbReference>
<dbReference type="Pfam" id="PF00916">
    <property type="entry name" value="Sulfate_transp"/>
    <property type="match status" value="1"/>
</dbReference>
<feature type="transmembrane region" description="Helical" evidence="5">
    <location>
        <begin position="21"/>
        <end position="43"/>
    </location>
</feature>
<dbReference type="PANTHER" id="PTHR11814">
    <property type="entry name" value="SULFATE TRANSPORTER"/>
    <property type="match status" value="1"/>
</dbReference>
<evidence type="ECO:0000256" key="2">
    <source>
        <dbReference type="ARBA" id="ARBA00022692"/>
    </source>
</evidence>
<feature type="transmembrane region" description="Helical" evidence="5">
    <location>
        <begin position="248"/>
        <end position="269"/>
    </location>
</feature>
<keyword evidence="2 5" id="KW-0812">Transmembrane</keyword>
<evidence type="ECO:0000256" key="5">
    <source>
        <dbReference type="SAM" id="Phobius"/>
    </source>
</evidence>
<evidence type="ECO:0000313" key="10">
    <source>
        <dbReference type="Proteomes" id="UP000182998"/>
    </source>
</evidence>
<reference evidence="8 10" key="3">
    <citation type="submission" date="2016-10" db="EMBL/GenBank/DDBJ databases">
        <authorList>
            <person name="Varghese N."/>
            <person name="Submissions S."/>
        </authorList>
    </citation>
    <scope>NUCLEOTIDE SEQUENCE [LARGE SCALE GENOMIC DNA]</scope>
    <source>
        <strain evidence="8 10">ATCC 33218</strain>
    </source>
</reference>
<keyword evidence="10" id="KW-1185">Reference proteome</keyword>
<dbReference type="GO" id="GO:0055085">
    <property type="term" value="P:transmembrane transport"/>
    <property type="evidence" value="ECO:0007669"/>
    <property type="project" value="InterPro"/>
</dbReference>
<dbReference type="PATRIC" id="fig|451.8.peg.1927"/>
<evidence type="ECO:0000313" key="8">
    <source>
        <dbReference type="EMBL" id="SCY78284.1"/>
    </source>
</evidence>
<feature type="transmembrane region" description="Helical" evidence="5">
    <location>
        <begin position="378"/>
        <end position="409"/>
    </location>
</feature>
<reference evidence="7" key="2">
    <citation type="submission" date="2014-09" db="EMBL/GenBank/DDBJ databases">
        <authorList>
            <person name="GOMEZ-VALERO Laura"/>
        </authorList>
    </citation>
    <scope>NUCLEOTIDE SEQUENCE</scope>
    <source>
        <strain evidence="7">ATCC33218</strain>
    </source>
</reference>
<name>A0A098GB81_LEGMI</name>
<dbReference type="RefSeq" id="WP_045098280.1">
    <property type="nucleotide sequence ID" value="NZ_CP020615.1"/>
</dbReference>
<proteinExistence type="predicted"/>
<keyword evidence="4 5" id="KW-0472">Membrane</keyword>
<dbReference type="Proteomes" id="UP000182998">
    <property type="component" value="Unassembled WGS sequence"/>
</dbReference>
<evidence type="ECO:0000313" key="7">
    <source>
        <dbReference type="EMBL" id="CEG59744.1"/>
    </source>
</evidence>
<evidence type="ECO:0000256" key="4">
    <source>
        <dbReference type="ARBA" id="ARBA00023136"/>
    </source>
</evidence>
<sequence>MIALLEAYRVGLLKRQNWLPNIVSGVIVGVVALPLAMAFAIASGAKPEQGIYTAIVAGFLVSVFGGSRLQIAGPTGAFIVLLAGITAKYGVDGLQIATLMAGVILFLLGLARFGAVIKFIPAPVIIGFTSGIAIIIWVGQWKDFFGLPAVSGEHFHQKLWSLLQVFPQWNPTTTALAALSLLLVVFSHRLPGMKRVPGPLVALVVATGLEAYFQFDGVATIGSTFGGIPQGLPSFQLPELSFTRITELIGPAFAVAMLGAIESLLSAVVADGMAGTEHNSNQELIGQGLANIAAPLFGGFAATGAIARTATNIRNGGTSPLAGIIHALTLLVIIIFLAPLAVYVPLAALAAILFVVAWNMSEARHFVKMLKCAPRADVLVLLITFGLTVFVDLVVAVNVGVILATLLFLRRMASSVEVLQVDHQELHHEFRTLGIDAVPANVQVFKMEGPFFFGAVENFEQALANTPAEPNMLIIKLGWVPFIDVTGLQALEEFIIKRHKHQVRVMLAGANARVKAKLEKAGIIRLVGEENVFSNLSQALAVCTQQSSGLSRPHFSIPELS</sequence>
<evidence type="ECO:0000259" key="6">
    <source>
        <dbReference type="PROSITE" id="PS50801"/>
    </source>
</evidence>
<comment type="subcellular location">
    <subcellularLocation>
        <location evidence="1">Membrane</location>
        <topology evidence="1">Multi-pass membrane protein</topology>
    </subcellularLocation>
</comment>
<feature type="transmembrane region" description="Helical" evidence="5">
    <location>
        <begin position="96"/>
        <end position="113"/>
    </location>
</feature>
<dbReference type="EMBL" id="LN614830">
    <property type="protein sequence ID" value="CEG59744.1"/>
    <property type="molecule type" value="Genomic_DNA"/>
</dbReference>
<reference evidence="9" key="1">
    <citation type="submission" date="2014-09" db="EMBL/GenBank/DDBJ databases">
        <authorList>
            <person name="Gomez-Valero L."/>
        </authorList>
    </citation>
    <scope>NUCLEOTIDE SEQUENCE [LARGE SCALE GENOMIC DNA]</scope>
    <source>
        <strain evidence="9">ATCC33218</strain>
    </source>
</reference>
<keyword evidence="3 5" id="KW-1133">Transmembrane helix</keyword>
<dbReference type="AlphaFoldDB" id="A0A098GB81"/>
<dbReference type="InterPro" id="IPR011547">
    <property type="entry name" value="SLC26A/SulP_dom"/>
</dbReference>
<feature type="transmembrane region" description="Helical" evidence="5">
    <location>
        <begin position="328"/>
        <end position="358"/>
    </location>
</feature>
<dbReference type="OrthoDB" id="9769739at2"/>
<organism evidence="7 9">
    <name type="scientific">Legionella micdadei</name>
    <name type="common">Tatlockia micdadei</name>
    <dbReference type="NCBI Taxonomy" id="451"/>
    <lineage>
        <taxon>Bacteria</taxon>
        <taxon>Pseudomonadati</taxon>
        <taxon>Pseudomonadota</taxon>
        <taxon>Gammaproteobacteria</taxon>
        <taxon>Legionellales</taxon>
        <taxon>Legionellaceae</taxon>
        <taxon>Legionella</taxon>
    </lineage>
</organism>
<protein>
    <submittedName>
        <fullName evidence="7">Putative sulfate transporter yvdB</fullName>
    </submittedName>
    <submittedName>
        <fullName evidence="8">Sulfate permease, SulP family</fullName>
    </submittedName>
</protein>
<dbReference type="CDD" id="cd07042">
    <property type="entry name" value="STAS_SulP_like_sulfate_transporter"/>
    <property type="match status" value="1"/>
</dbReference>
<dbReference type="EMBL" id="FMVN01000019">
    <property type="protein sequence ID" value="SCY78284.1"/>
    <property type="molecule type" value="Genomic_DNA"/>
</dbReference>
<feature type="transmembrane region" description="Helical" evidence="5">
    <location>
        <begin position="289"/>
        <end position="307"/>
    </location>
</feature>
<dbReference type="Proteomes" id="UP000032414">
    <property type="component" value="Chromosome I"/>
</dbReference>
<evidence type="ECO:0000256" key="3">
    <source>
        <dbReference type="ARBA" id="ARBA00022989"/>
    </source>
</evidence>
<dbReference type="InterPro" id="IPR002645">
    <property type="entry name" value="STAS_dom"/>
</dbReference>
<evidence type="ECO:0000313" key="9">
    <source>
        <dbReference type="Proteomes" id="UP000032414"/>
    </source>
</evidence>
<feature type="transmembrane region" description="Helical" evidence="5">
    <location>
        <begin position="169"/>
        <end position="186"/>
    </location>
</feature>
<evidence type="ECO:0000256" key="1">
    <source>
        <dbReference type="ARBA" id="ARBA00004141"/>
    </source>
</evidence>
<feature type="transmembrane region" description="Helical" evidence="5">
    <location>
        <begin position="120"/>
        <end position="139"/>
    </location>
</feature>
<dbReference type="PROSITE" id="PS50801">
    <property type="entry name" value="STAS"/>
    <property type="match status" value="1"/>
</dbReference>
<dbReference type="Pfam" id="PF01740">
    <property type="entry name" value="STAS"/>
    <property type="match status" value="1"/>
</dbReference>
<dbReference type="InterPro" id="IPR001902">
    <property type="entry name" value="SLC26A/SulP_fam"/>
</dbReference>
<accession>A0A098GB81</accession>
<dbReference type="GO" id="GO:0016020">
    <property type="term" value="C:membrane"/>
    <property type="evidence" value="ECO:0007669"/>
    <property type="project" value="UniProtKB-SubCell"/>
</dbReference>
<dbReference type="HOGENOM" id="CLU_003182_13_1_6"/>
<dbReference type="KEGG" id="tmc:LMI_0384"/>
<dbReference type="Gene3D" id="3.30.750.24">
    <property type="entry name" value="STAS domain"/>
    <property type="match status" value="1"/>
</dbReference>
<feature type="domain" description="STAS" evidence="6">
    <location>
        <begin position="441"/>
        <end position="543"/>
    </location>
</feature>
<dbReference type="SUPFAM" id="SSF52091">
    <property type="entry name" value="SpoIIaa-like"/>
    <property type="match status" value="1"/>
</dbReference>